<comment type="subcellular location">
    <subcellularLocation>
        <location evidence="1">Cytoplasm</location>
    </subcellularLocation>
</comment>
<dbReference type="PROSITE" id="PS51194">
    <property type="entry name" value="HELICASE_CTER"/>
    <property type="match status" value="1"/>
</dbReference>
<dbReference type="OrthoDB" id="416741at2759"/>
<keyword evidence="14" id="KW-0051">Antiviral defense</keyword>
<dbReference type="InterPro" id="IPR013087">
    <property type="entry name" value="Znf_C2H2_type"/>
</dbReference>
<dbReference type="RefSeq" id="XP_019643131.1">
    <property type="nucleotide sequence ID" value="XM_019787572.1"/>
</dbReference>
<dbReference type="Pfam" id="PF13676">
    <property type="entry name" value="TIR_2"/>
    <property type="match status" value="1"/>
</dbReference>
<dbReference type="PROSITE" id="PS00028">
    <property type="entry name" value="ZINC_FINGER_C2H2_1"/>
    <property type="match status" value="1"/>
</dbReference>
<dbReference type="InterPro" id="IPR014001">
    <property type="entry name" value="Helicase_ATP-bd"/>
</dbReference>
<sequence length="1021" mass="116910">MASSHQGKTVFVCHAGESKPFVRQLVDRLENDGLTKEEIFFDEMSLDPGDELDSIIKVIESPSLKLFVFVVSKYCFDNERTWIRAEWEAALTNNKQVFPIWLDDNNDDFKAFGNLVRKFSYKLRKLIAERVNPQETATALPSLSGKICSLICGDDEPAKKSPPPSPDDAVQTSRQNIMPDVLPAKLKLEFVQKSYNQLLDKADALFDKEIFKDEERFKKAEKLFDRYKTTIESIIRGCFIFNLRFFQPCNVDEFYHDHFRLGPASLSAALTRLLVTDEMRAAAGGEELMVRVEVRYDDYIRVRRQLCMTGRHRCDICSKVFYTNREMEQHTRDKHGNTRFEDPRKGFMERENQLELSLRNYQKELAEPAIQGKNTIVCAPTGSGKTNVAMYIIKEHLDDRLSFPSAQRFDIAKVIILTPEITILEQHYSSFCRYLPFFRIGKRSGSYVTKRPFEDVVESNDITVATPEILLNALREKTVNITDFSLIVFDECHHTRKDVPYNKIMAEYLKIKLHDLQASLPQIVGLSAIPCAGGKPDLPGAEKHLEVLIASLDAEVLKTVEDPENIKELEEKVNTPSKHTLVTGSRPDDPFRDIVEGMMKAIEDQLPRDLQLQYGGPRGVQEYQSAVDLVKKLATMGWNTDVVQQCDHLLNYNKALQMNNTARMKDAMKILTDFYDELKGRRRISAAENRLLDLFEAKRRQLLAISQMEETYPNPKLVELEKEILNAREEFEDELRGILFVKTRALTQAMTSWVQETPALRFLNPGVLTGSSGEDVGRLTHGQQVGVIKKFNDGVHKLLITTSIAEEGLDIRDCNMVIKYNYATNEIAMVQARGRARAAEGKELVIADLHIAEKDRVNALTVEVSEKAIRNIQRQLHSGDLRKKISQLQLDMVKDREEKGKQQEIKKRMYSASEIKLCCKGCPKDDMICYGSELRLLDRHNHIYPSRQWDKVEFLEHTDKKKQDLGIRKVYCKKCGFDFGNTYKGYPCLKIASFNIVLLGGDMVTAKKWKDVPFELESMAV</sequence>
<dbReference type="Pfam" id="PF18119">
    <property type="entry name" value="RIG-I_C"/>
    <property type="match status" value="1"/>
</dbReference>
<evidence type="ECO:0000256" key="7">
    <source>
        <dbReference type="ARBA" id="ARBA00022741"/>
    </source>
</evidence>
<evidence type="ECO:0000256" key="8">
    <source>
        <dbReference type="ARBA" id="ARBA00022801"/>
    </source>
</evidence>
<evidence type="ECO:0000256" key="4">
    <source>
        <dbReference type="ARBA" id="ARBA00022490"/>
    </source>
</evidence>
<dbReference type="Proteomes" id="UP000515135">
    <property type="component" value="Unplaced"/>
</dbReference>
<dbReference type="Gene3D" id="3.40.50.10140">
    <property type="entry name" value="Toll/interleukin-1 receptor homology (TIR) domain"/>
    <property type="match status" value="1"/>
</dbReference>
<keyword evidence="9 23" id="KW-0347">Helicase</keyword>
<evidence type="ECO:0000313" key="22">
    <source>
        <dbReference type="Proteomes" id="UP000515135"/>
    </source>
</evidence>
<protein>
    <recommendedName>
        <fullName evidence="3">RNA helicase</fullName>
        <ecNumber evidence="3">3.6.4.13</ecNumber>
    </recommendedName>
</protein>
<evidence type="ECO:0000256" key="13">
    <source>
        <dbReference type="ARBA" id="ARBA00022884"/>
    </source>
</evidence>
<dbReference type="PANTHER" id="PTHR14074:SF37">
    <property type="entry name" value="INTERFERON-INDUCED HELICASE C DOMAIN-CONTAINING PROTEIN 1-LIKE"/>
    <property type="match status" value="1"/>
</dbReference>
<dbReference type="Pfam" id="PF00270">
    <property type="entry name" value="DEAD"/>
    <property type="match status" value="1"/>
</dbReference>
<evidence type="ECO:0000256" key="14">
    <source>
        <dbReference type="ARBA" id="ARBA00023118"/>
    </source>
</evidence>
<dbReference type="SMART" id="SM00355">
    <property type="entry name" value="ZnF_C2H2"/>
    <property type="match status" value="1"/>
</dbReference>
<dbReference type="PROSITE" id="PS50157">
    <property type="entry name" value="ZINC_FINGER_C2H2_2"/>
    <property type="match status" value="1"/>
</dbReference>
<evidence type="ECO:0000259" key="21">
    <source>
        <dbReference type="PROSITE" id="PS51789"/>
    </source>
</evidence>
<dbReference type="GO" id="GO:0005737">
    <property type="term" value="C:cytoplasm"/>
    <property type="evidence" value="ECO:0007669"/>
    <property type="project" value="UniProtKB-SubCell"/>
</dbReference>
<dbReference type="GO" id="GO:0002753">
    <property type="term" value="P:cytoplasmic pattern recognition receptor signaling pathway"/>
    <property type="evidence" value="ECO:0007669"/>
    <property type="project" value="TreeGrafter"/>
</dbReference>
<dbReference type="PROSITE" id="PS51192">
    <property type="entry name" value="HELICASE_ATP_BIND_1"/>
    <property type="match status" value="1"/>
</dbReference>
<dbReference type="InterPro" id="IPR000157">
    <property type="entry name" value="TIR_dom"/>
</dbReference>
<dbReference type="SUPFAM" id="SSF52200">
    <property type="entry name" value="Toll/Interleukin receptor TIR domain"/>
    <property type="match status" value="1"/>
</dbReference>
<dbReference type="GO" id="GO:0140374">
    <property type="term" value="P:antiviral innate immune response"/>
    <property type="evidence" value="ECO:0007669"/>
    <property type="project" value="TreeGrafter"/>
</dbReference>
<dbReference type="SMART" id="SM00255">
    <property type="entry name" value="TIR"/>
    <property type="match status" value="1"/>
</dbReference>
<dbReference type="InterPro" id="IPR035897">
    <property type="entry name" value="Toll_tir_struct_dom_sf"/>
</dbReference>
<comment type="similarity">
    <text evidence="2">Belongs to the helicase family. RLR subfamily.</text>
</comment>
<evidence type="ECO:0000256" key="11">
    <source>
        <dbReference type="ARBA" id="ARBA00022840"/>
    </source>
</evidence>
<evidence type="ECO:0000256" key="1">
    <source>
        <dbReference type="ARBA" id="ARBA00004496"/>
    </source>
</evidence>
<evidence type="ECO:0000256" key="15">
    <source>
        <dbReference type="ARBA" id="ARBA00049390"/>
    </source>
</evidence>
<dbReference type="GO" id="GO:0003727">
    <property type="term" value="F:single-stranded RNA binding"/>
    <property type="evidence" value="ECO:0007669"/>
    <property type="project" value="TreeGrafter"/>
</dbReference>
<keyword evidence="4" id="KW-0963">Cytoplasm</keyword>
<dbReference type="InterPro" id="IPR027417">
    <property type="entry name" value="P-loop_NTPase"/>
</dbReference>
<keyword evidence="5" id="KW-0399">Innate immunity</keyword>
<dbReference type="SMART" id="SM00487">
    <property type="entry name" value="DEXDc"/>
    <property type="match status" value="1"/>
</dbReference>
<evidence type="ECO:0000259" key="17">
    <source>
        <dbReference type="PROSITE" id="PS50104"/>
    </source>
</evidence>
<evidence type="ECO:0000256" key="2">
    <source>
        <dbReference type="ARBA" id="ARBA00006866"/>
    </source>
</evidence>
<dbReference type="GO" id="GO:0005524">
    <property type="term" value="F:ATP binding"/>
    <property type="evidence" value="ECO:0007669"/>
    <property type="project" value="UniProtKB-KW"/>
</dbReference>
<dbReference type="Pfam" id="PF00271">
    <property type="entry name" value="Helicase_C"/>
    <property type="match status" value="1"/>
</dbReference>
<keyword evidence="22" id="KW-1185">Reference proteome</keyword>
<dbReference type="PROSITE" id="PS50104">
    <property type="entry name" value="TIR"/>
    <property type="match status" value="1"/>
</dbReference>
<keyword evidence="13" id="KW-0694">RNA-binding</keyword>
<dbReference type="GO" id="GO:0016787">
    <property type="term" value="F:hydrolase activity"/>
    <property type="evidence" value="ECO:0007669"/>
    <property type="project" value="UniProtKB-KW"/>
</dbReference>
<name>A0A6P5AM75_BRABE</name>
<evidence type="ECO:0000313" key="23">
    <source>
        <dbReference type="RefSeq" id="XP_019643131.1"/>
    </source>
</evidence>
<dbReference type="Pfam" id="PF11648">
    <property type="entry name" value="RIG-I_C-RD"/>
    <property type="match status" value="1"/>
</dbReference>
<gene>
    <name evidence="23" type="primary">LOC109484316</name>
</gene>
<organism evidence="22 23">
    <name type="scientific">Branchiostoma belcheri</name>
    <name type="common">Amphioxus</name>
    <dbReference type="NCBI Taxonomy" id="7741"/>
    <lineage>
        <taxon>Eukaryota</taxon>
        <taxon>Metazoa</taxon>
        <taxon>Chordata</taxon>
        <taxon>Cephalochordata</taxon>
        <taxon>Leptocardii</taxon>
        <taxon>Amphioxiformes</taxon>
        <taxon>Branchiostomatidae</taxon>
        <taxon>Branchiostoma</taxon>
    </lineage>
</organism>
<keyword evidence="16" id="KW-0863">Zinc-finger</keyword>
<dbReference type="GO" id="GO:0008270">
    <property type="term" value="F:zinc ion binding"/>
    <property type="evidence" value="ECO:0007669"/>
    <property type="project" value="UniProtKB-KW"/>
</dbReference>
<dbReference type="InterPro" id="IPR038557">
    <property type="entry name" value="RLR_C_sf"/>
</dbReference>
<dbReference type="SUPFAM" id="SSF52540">
    <property type="entry name" value="P-loop containing nucleoside triphosphate hydrolases"/>
    <property type="match status" value="2"/>
</dbReference>
<feature type="domain" description="TIR" evidence="17">
    <location>
        <begin position="6"/>
        <end position="127"/>
    </location>
</feature>
<feature type="domain" description="RLR CTR" evidence="21">
    <location>
        <begin position="904"/>
        <end position="1021"/>
    </location>
</feature>
<dbReference type="Gene3D" id="1.20.1320.30">
    <property type="match status" value="1"/>
</dbReference>
<evidence type="ECO:0000256" key="10">
    <source>
        <dbReference type="ARBA" id="ARBA00022833"/>
    </source>
</evidence>
<dbReference type="KEGG" id="bbel:109484316"/>
<dbReference type="Gene3D" id="3.40.50.300">
    <property type="entry name" value="P-loop containing nucleotide triphosphate hydrolases"/>
    <property type="match status" value="2"/>
</dbReference>
<reference evidence="23" key="1">
    <citation type="submission" date="2025-08" db="UniProtKB">
        <authorList>
            <consortium name="RefSeq"/>
        </authorList>
    </citation>
    <scope>IDENTIFICATION</scope>
    <source>
        <tissue evidence="23">Gonad</tissue>
    </source>
</reference>
<dbReference type="EC" id="3.6.4.13" evidence="3"/>
<feature type="domain" description="C2H2-type" evidence="18">
    <location>
        <begin position="312"/>
        <end position="340"/>
    </location>
</feature>
<keyword evidence="8" id="KW-0378">Hydrolase</keyword>
<evidence type="ECO:0000259" key="18">
    <source>
        <dbReference type="PROSITE" id="PS50157"/>
    </source>
</evidence>
<evidence type="ECO:0000256" key="5">
    <source>
        <dbReference type="ARBA" id="ARBA00022588"/>
    </source>
</evidence>
<keyword evidence="12" id="KW-0391">Immunity</keyword>
<evidence type="ECO:0000256" key="12">
    <source>
        <dbReference type="ARBA" id="ARBA00022859"/>
    </source>
</evidence>
<evidence type="ECO:0000256" key="3">
    <source>
        <dbReference type="ARBA" id="ARBA00012552"/>
    </source>
</evidence>
<dbReference type="SMART" id="SM00490">
    <property type="entry name" value="HELICc"/>
    <property type="match status" value="1"/>
</dbReference>
<feature type="domain" description="Helicase ATP-binding" evidence="19">
    <location>
        <begin position="366"/>
        <end position="548"/>
    </location>
</feature>
<keyword evidence="6" id="KW-0479">Metal-binding</keyword>
<evidence type="ECO:0000259" key="19">
    <source>
        <dbReference type="PROSITE" id="PS51192"/>
    </source>
</evidence>
<evidence type="ECO:0000256" key="9">
    <source>
        <dbReference type="ARBA" id="ARBA00022806"/>
    </source>
</evidence>
<dbReference type="InterPro" id="IPR021673">
    <property type="entry name" value="RLR_CTR"/>
</dbReference>
<keyword evidence="11" id="KW-0067">ATP-binding</keyword>
<keyword evidence="7" id="KW-0547">Nucleotide-binding</keyword>
<dbReference type="InterPro" id="IPR001650">
    <property type="entry name" value="Helicase_C-like"/>
</dbReference>
<accession>A0A6P5AM75</accession>
<dbReference type="GO" id="GO:0003724">
    <property type="term" value="F:RNA helicase activity"/>
    <property type="evidence" value="ECO:0007669"/>
    <property type="project" value="UniProtKB-EC"/>
</dbReference>
<feature type="domain" description="Helicase C-terminal" evidence="20">
    <location>
        <begin position="719"/>
        <end position="880"/>
    </location>
</feature>
<dbReference type="PROSITE" id="PS51789">
    <property type="entry name" value="RLR_CTR"/>
    <property type="match status" value="1"/>
</dbReference>
<dbReference type="InterPro" id="IPR011545">
    <property type="entry name" value="DEAD/DEAH_box_helicase_dom"/>
</dbReference>
<dbReference type="PANTHER" id="PTHR14074">
    <property type="entry name" value="HELICASE WITH DEATH DOMAIN-RELATED"/>
    <property type="match status" value="1"/>
</dbReference>
<proteinExistence type="inferred from homology"/>
<dbReference type="GO" id="GO:0003725">
    <property type="term" value="F:double-stranded RNA binding"/>
    <property type="evidence" value="ECO:0007669"/>
    <property type="project" value="TreeGrafter"/>
</dbReference>
<evidence type="ECO:0000256" key="6">
    <source>
        <dbReference type="ARBA" id="ARBA00022723"/>
    </source>
</evidence>
<dbReference type="Gene3D" id="2.170.150.30">
    <property type="entry name" value="RIG-I-like receptor, C-terminal regulatory domain"/>
    <property type="match status" value="1"/>
</dbReference>
<evidence type="ECO:0000256" key="16">
    <source>
        <dbReference type="PROSITE-ProRule" id="PRU00042"/>
    </source>
</evidence>
<dbReference type="AlphaFoldDB" id="A0A6P5AM75"/>
<dbReference type="InterPro" id="IPR041204">
    <property type="entry name" value="RIG-I-like_C"/>
</dbReference>
<evidence type="ECO:0000259" key="20">
    <source>
        <dbReference type="PROSITE" id="PS51194"/>
    </source>
</evidence>
<dbReference type="GeneID" id="109484316"/>
<keyword evidence="10" id="KW-0862">Zinc</keyword>
<dbReference type="InterPro" id="IPR051363">
    <property type="entry name" value="RLR_Helicase"/>
</dbReference>
<comment type="catalytic activity">
    <reaction evidence="15">
        <text>ATP + H2O = ADP + phosphate + H(+)</text>
        <dbReference type="Rhea" id="RHEA:13065"/>
        <dbReference type="ChEBI" id="CHEBI:15377"/>
        <dbReference type="ChEBI" id="CHEBI:15378"/>
        <dbReference type="ChEBI" id="CHEBI:30616"/>
        <dbReference type="ChEBI" id="CHEBI:43474"/>
        <dbReference type="ChEBI" id="CHEBI:456216"/>
        <dbReference type="EC" id="3.6.4.13"/>
    </reaction>
    <physiologicalReaction direction="left-to-right" evidence="15">
        <dbReference type="Rhea" id="RHEA:13066"/>
    </physiologicalReaction>
</comment>